<keyword evidence="2" id="KW-0812">Transmembrane</keyword>
<keyword evidence="4" id="KW-1185">Reference proteome</keyword>
<sequence>MDDQTLSSTKEPAKNTASQHMSAQASAASPERAGSEHRQAYGTAKTENLRDSGLWRVLLPVVVIACCAALLIIPLVILIPLLYNSIHAIGTTNVKEAQLVWVWITMIIVELGLFFVIARGLLKIFLTQAGNYQH</sequence>
<evidence type="ECO:0000313" key="3">
    <source>
        <dbReference type="EMBL" id="GCE06410.1"/>
    </source>
</evidence>
<proteinExistence type="predicted"/>
<dbReference type="Proteomes" id="UP000287224">
    <property type="component" value="Unassembled WGS sequence"/>
</dbReference>
<comment type="caution">
    <text evidence="3">The sequence shown here is derived from an EMBL/GenBank/DDBJ whole genome shotgun (WGS) entry which is preliminary data.</text>
</comment>
<name>A0A401ZHQ5_9CHLR</name>
<accession>A0A401ZHQ5</accession>
<protein>
    <submittedName>
        <fullName evidence="3">Uncharacterized protein</fullName>
    </submittedName>
</protein>
<feature type="compositionally biased region" description="Low complexity" evidence="1">
    <location>
        <begin position="17"/>
        <end position="29"/>
    </location>
</feature>
<dbReference type="AlphaFoldDB" id="A0A401ZHQ5"/>
<feature type="transmembrane region" description="Helical" evidence="2">
    <location>
        <begin position="57"/>
        <end position="79"/>
    </location>
</feature>
<dbReference type="RefSeq" id="WP_126597356.1">
    <property type="nucleotide sequence ID" value="NZ_BIFQ01000001.1"/>
</dbReference>
<dbReference type="EMBL" id="BIFQ01000001">
    <property type="protein sequence ID" value="GCE06410.1"/>
    <property type="molecule type" value="Genomic_DNA"/>
</dbReference>
<evidence type="ECO:0000313" key="4">
    <source>
        <dbReference type="Proteomes" id="UP000287224"/>
    </source>
</evidence>
<keyword evidence="2" id="KW-1133">Transmembrane helix</keyword>
<organism evidence="3 4">
    <name type="scientific">Dictyobacter aurantiacus</name>
    <dbReference type="NCBI Taxonomy" id="1936993"/>
    <lineage>
        <taxon>Bacteria</taxon>
        <taxon>Bacillati</taxon>
        <taxon>Chloroflexota</taxon>
        <taxon>Ktedonobacteria</taxon>
        <taxon>Ktedonobacterales</taxon>
        <taxon>Dictyobacteraceae</taxon>
        <taxon>Dictyobacter</taxon>
    </lineage>
</organism>
<evidence type="ECO:0000256" key="2">
    <source>
        <dbReference type="SAM" id="Phobius"/>
    </source>
</evidence>
<feature type="region of interest" description="Disordered" evidence="1">
    <location>
        <begin position="1"/>
        <end position="44"/>
    </location>
</feature>
<gene>
    <name evidence="3" type="ORF">KDAU_37390</name>
</gene>
<feature type="compositionally biased region" description="Polar residues" evidence="1">
    <location>
        <begin position="1"/>
        <end position="10"/>
    </location>
</feature>
<dbReference type="OrthoDB" id="164156at2"/>
<reference evidence="4" key="1">
    <citation type="submission" date="2018-12" db="EMBL/GenBank/DDBJ databases">
        <title>Tengunoibacter tsumagoiensis gen. nov., sp. nov., Dictyobacter kobayashii sp. nov., D. alpinus sp. nov., and D. joshuensis sp. nov. and description of Dictyobacteraceae fam. nov. within the order Ktedonobacterales isolated from Tengu-no-mugimeshi.</title>
        <authorList>
            <person name="Wang C.M."/>
            <person name="Zheng Y."/>
            <person name="Sakai Y."/>
            <person name="Toyoda A."/>
            <person name="Minakuchi Y."/>
            <person name="Abe K."/>
            <person name="Yokota A."/>
            <person name="Yabe S."/>
        </authorList>
    </citation>
    <scope>NUCLEOTIDE SEQUENCE [LARGE SCALE GENOMIC DNA]</scope>
    <source>
        <strain evidence="4">S-27</strain>
    </source>
</reference>
<feature type="transmembrane region" description="Helical" evidence="2">
    <location>
        <begin position="99"/>
        <end position="118"/>
    </location>
</feature>
<evidence type="ECO:0000256" key="1">
    <source>
        <dbReference type="SAM" id="MobiDB-lite"/>
    </source>
</evidence>
<keyword evidence="2" id="KW-0472">Membrane</keyword>